<keyword evidence="2" id="KW-1003">Cell membrane</keyword>
<dbReference type="Proteomes" id="UP000005096">
    <property type="component" value="Chromosome"/>
</dbReference>
<feature type="transmembrane region" description="Helical" evidence="6">
    <location>
        <begin position="266"/>
        <end position="285"/>
    </location>
</feature>
<dbReference type="Pfam" id="PF02653">
    <property type="entry name" value="BPD_transp_2"/>
    <property type="match status" value="1"/>
</dbReference>
<evidence type="ECO:0000313" key="7">
    <source>
        <dbReference type="EMBL" id="EFQ22942.1"/>
    </source>
</evidence>
<protein>
    <submittedName>
        <fullName evidence="7">Nucleoside ABC transporter membrane protein</fullName>
    </submittedName>
</protein>
<accession>E3D010</accession>
<name>E3D010_9BACT</name>
<evidence type="ECO:0000256" key="1">
    <source>
        <dbReference type="ARBA" id="ARBA00004651"/>
    </source>
</evidence>
<comment type="subcellular location">
    <subcellularLocation>
        <location evidence="1">Cell membrane</location>
        <topology evidence="1">Multi-pass membrane protein</topology>
    </subcellularLocation>
</comment>
<dbReference type="CDD" id="cd06580">
    <property type="entry name" value="TM_PBP1_transp_TpRbsC_like"/>
    <property type="match status" value="1"/>
</dbReference>
<feature type="transmembrane region" description="Helical" evidence="6">
    <location>
        <begin position="141"/>
        <end position="158"/>
    </location>
</feature>
<evidence type="ECO:0000313" key="8">
    <source>
        <dbReference type="Proteomes" id="UP000005096"/>
    </source>
</evidence>
<gene>
    <name evidence="7" type="ORF">Apau_0508</name>
</gene>
<dbReference type="STRING" id="584708.Apau_0508"/>
<evidence type="ECO:0000256" key="4">
    <source>
        <dbReference type="ARBA" id="ARBA00022989"/>
    </source>
</evidence>
<keyword evidence="3 6" id="KW-0812">Transmembrane</keyword>
<dbReference type="HOGENOM" id="CLU_040769_1_1_0"/>
<dbReference type="RefSeq" id="WP_006300096.1">
    <property type="nucleotide sequence ID" value="NZ_CM001022.1"/>
</dbReference>
<reference evidence="7 8" key="1">
    <citation type="journal article" date="2010" name="Stand. Genomic Sci.">
        <title>Non-contiguous finished genome sequence of Aminomonas paucivorans type strain (GLU-3).</title>
        <authorList>
            <person name="Pitluck S."/>
            <person name="Yasawong M."/>
            <person name="Held B."/>
            <person name="Lapidus A."/>
            <person name="Nolan M."/>
            <person name="Copeland A."/>
            <person name="Lucas S."/>
            <person name="Del Rio T.G."/>
            <person name="Tice H."/>
            <person name="Cheng J.F."/>
            <person name="Chertkov O."/>
            <person name="Goodwin L."/>
            <person name="Tapia R."/>
            <person name="Han C."/>
            <person name="Liolios K."/>
            <person name="Ivanova N."/>
            <person name="Mavromatis K."/>
            <person name="Ovchinnikova G."/>
            <person name="Pati A."/>
            <person name="Chen A."/>
            <person name="Palaniappan K."/>
            <person name="Land M."/>
            <person name="Hauser L."/>
            <person name="Chang Y.J."/>
            <person name="Jeffries C.D."/>
            <person name="Pukall R."/>
            <person name="Spring S."/>
            <person name="Rohde M."/>
            <person name="Sikorski J."/>
            <person name="Goker M."/>
            <person name="Woyke T."/>
            <person name="Bristow J."/>
            <person name="Eisen J.A."/>
            <person name="Markowitz V."/>
            <person name="Hugenholtz P."/>
            <person name="Kyrpides N.C."/>
            <person name="Klenk H.P."/>
        </authorList>
    </citation>
    <scope>NUCLEOTIDE SEQUENCE [LARGE SCALE GENOMIC DNA]</scope>
    <source>
        <strain evidence="7 8">DSM 12260</strain>
    </source>
</reference>
<organism evidence="7 8">
    <name type="scientific">Aminomonas paucivorans DSM 12260</name>
    <dbReference type="NCBI Taxonomy" id="584708"/>
    <lineage>
        <taxon>Bacteria</taxon>
        <taxon>Thermotogati</taxon>
        <taxon>Synergistota</taxon>
        <taxon>Synergistia</taxon>
        <taxon>Synergistales</taxon>
        <taxon>Synergistaceae</taxon>
        <taxon>Aminomonas</taxon>
    </lineage>
</organism>
<dbReference type="PANTHER" id="PTHR43370:SF2">
    <property type="entry name" value="ABC TRANSPORTER PERMEASE PROTEIN"/>
    <property type="match status" value="1"/>
</dbReference>
<dbReference type="PaxDb" id="584708-Apau_0508"/>
<dbReference type="PANTHER" id="PTHR43370">
    <property type="entry name" value="SUGAR ABC TRANSPORTER INTEGRAL MEMBRANE PROTEIN-RELATED"/>
    <property type="match status" value="1"/>
</dbReference>
<dbReference type="GO" id="GO:0005886">
    <property type="term" value="C:plasma membrane"/>
    <property type="evidence" value="ECO:0007669"/>
    <property type="project" value="UniProtKB-SubCell"/>
</dbReference>
<feature type="transmembrane region" description="Helical" evidence="6">
    <location>
        <begin position="188"/>
        <end position="210"/>
    </location>
</feature>
<dbReference type="GO" id="GO:0022857">
    <property type="term" value="F:transmembrane transporter activity"/>
    <property type="evidence" value="ECO:0007669"/>
    <property type="project" value="InterPro"/>
</dbReference>
<keyword evidence="5 6" id="KW-0472">Membrane</keyword>
<proteinExistence type="predicted"/>
<feature type="transmembrane region" description="Helical" evidence="6">
    <location>
        <begin position="222"/>
        <end position="246"/>
    </location>
</feature>
<evidence type="ECO:0000256" key="3">
    <source>
        <dbReference type="ARBA" id="ARBA00022692"/>
    </source>
</evidence>
<dbReference type="OrthoDB" id="9792579at2"/>
<evidence type="ECO:0000256" key="5">
    <source>
        <dbReference type="ARBA" id="ARBA00023136"/>
    </source>
</evidence>
<evidence type="ECO:0000256" key="6">
    <source>
        <dbReference type="SAM" id="Phobius"/>
    </source>
</evidence>
<sequence>MEILVPILAAAVRSGTPVLYATLGEILTERAGIMNLGLEGVMLVGAYAGFSVTKSTGNPWLGLLAAALAGALLVTVHAFACIHLGANQVVSGLALTLCGTGLSSLLGRASIGETIRGLGPLPLPGLSQIPFLGPVFFRHDPLVYVSYLLTAFLCWFLFSTRSGLNLRAVGENPRAADAMGLPVARIRYLYTLLGGALAGLGGAYLSVVYTQMWVEGMTAGRGWIALALVIFGIWHPLRAALGSYLFGGVEALQLRIQAAGSSVPAPLLLMLPYLLTILVLLFISLRKGKGILLGAPAALGVPYRREERE</sequence>
<evidence type="ECO:0000256" key="2">
    <source>
        <dbReference type="ARBA" id="ARBA00022475"/>
    </source>
</evidence>
<keyword evidence="4 6" id="KW-1133">Transmembrane helix</keyword>
<keyword evidence="8" id="KW-1185">Reference proteome</keyword>
<dbReference type="EMBL" id="CM001022">
    <property type="protein sequence ID" value="EFQ22942.1"/>
    <property type="molecule type" value="Genomic_DNA"/>
</dbReference>
<dbReference type="AlphaFoldDB" id="E3D010"/>
<feature type="transmembrane region" description="Helical" evidence="6">
    <location>
        <begin position="62"/>
        <end position="86"/>
    </location>
</feature>
<feature type="transmembrane region" description="Helical" evidence="6">
    <location>
        <begin position="92"/>
        <end position="111"/>
    </location>
</feature>
<dbReference type="eggNOG" id="COG1079">
    <property type="taxonomic scope" value="Bacteria"/>
</dbReference>
<feature type="transmembrane region" description="Helical" evidence="6">
    <location>
        <begin position="31"/>
        <end position="50"/>
    </location>
</feature>
<dbReference type="InterPro" id="IPR001851">
    <property type="entry name" value="ABC_transp_permease"/>
</dbReference>